<gene>
    <name evidence="1" type="ORF">ACFQKE_11070</name>
</gene>
<dbReference type="AlphaFoldDB" id="A0ABD5ZZI0"/>
<keyword evidence="2" id="KW-1185">Reference proteome</keyword>
<dbReference type="RefSeq" id="WP_379704138.1">
    <property type="nucleotide sequence ID" value="NZ_JBHTAT010000001.1"/>
</dbReference>
<comment type="caution">
    <text evidence="1">The sequence shown here is derived from an EMBL/GenBank/DDBJ whole genome shotgun (WGS) entry which is preliminary data.</text>
</comment>
<evidence type="ECO:0000313" key="2">
    <source>
        <dbReference type="Proteomes" id="UP001596434"/>
    </source>
</evidence>
<proteinExistence type="predicted"/>
<sequence length="68" mass="7600">MSEGEDTSEFQTADVEARIAGEFMRQLQKSDVDFQLIEIMEGQLDKDDFGGGDEIAELIEEEALANED</sequence>
<protein>
    <submittedName>
        <fullName evidence="1">Uncharacterized protein</fullName>
    </submittedName>
</protein>
<accession>A0ABD5ZZI0</accession>
<reference evidence="1 2" key="1">
    <citation type="journal article" date="2019" name="Int. J. Syst. Evol. Microbiol.">
        <title>The Global Catalogue of Microorganisms (GCM) 10K type strain sequencing project: providing services to taxonomists for standard genome sequencing and annotation.</title>
        <authorList>
            <consortium name="The Broad Institute Genomics Platform"/>
            <consortium name="The Broad Institute Genome Sequencing Center for Infectious Disease"/>
            <person name="Wu L."/>
            <person name="Ma J."/>
        </authorList>
    </citation>
    <scope>NUCLEOTIDE SEQUENCE [LARGE SCALE GENOMIC DNA]</scope>
    <source>
        <strain evidence="1 2">GX21</strain>
    </source>
</reference>
<dbReference type="GeneID" id="96954199"/>
<organism evidence="1 2">
    <name type="scientific">Haloplanus litoreus</name>
    <dbReference type="NCBI Taxonomy" id="767515"/>
    <lineage>
        <taxon>Archaea</taxon>
        <taxon>Methanobacteriati</taxon>
        <taxon>Methanobacteriota</taxon>
        <taxon>Stenosarchaea group</taxon>
        <taxon>Halobacteria</taxon>
        <taxon>Halobacteriales</taxon>
        <taxon>Haloferacaceae</taxon>
        <taxon>Haloplanus</taxon>
    </lineage>
</organism>
<dbReference type="Proteomes" id="UP001596434">
    <property type="component" value="Unassembled WGS sequence"/>
</dbReference>
<name>A0ABD5ZZI0_9EURY</name>
<evidence type="ECO:0000313" key="1">
    <source>
        <dbReference type="EMBL" id="MFC7255825.1"/>
    </source>
</evidence>
<dbReference type="EMBL" id="JBHTAT010000001">
    <property type="protein sequence ID" value="MFC7255825.1"/>
    <property type="molecule type" value="Genomic_DNA"/>
</dbReference>